<proteinExistence type="predicted"/>
<gene>
    <name evidence="1" type="ORF">M431DRAFT_215192</name>
</gene>
<keyword evidence="2" id="KW-1185">Reference proteome</keyword>
<evidence type="ECO:0000313" key="2">
    <source>
        <dbReference type="Proteomes" id="UP000241690"/>
    </source>
</evidence>
<protein>
    <submittedName>
        <fullName evidence="1">Uncharacterized protein</fullName>
    </submittedName>
</protein>
<evidence type="ECO:0000313" key="1">
    <source>
        <dbReference type="EMBL" id="PTB52292.1"/>
    </source>
</evidence>
<dbReference type="EMBL" id="KZ679684">
    <property type="protein sequence ID" value="PTB52292.1"/>
    <property type="molecule type" value="Genomic_DNA"/>
</dbReference>
<accession>A0A2T4A5E1</accession>
<dbReference type="Proteomes" id="UP000241690">
    <property type="component" value="Unassembled WGS sequence"/>
</dbReference>
<dbReference type="AlphaFoldDB" id="A0A2T4A5E1"/>
<organism evidence="1 2">
    <name type="scientific">Trichoderma harzianum CBS 226.95</name>
    <dbReference type="NCBI Taxonomy" id="983964"/>
    <lineage>
        <taxon>Eukaryota</taxon>
        <taxon>Fungi</taxon>
        <taxon>Dikarya</taxon>
        <taxon>Ascomycota</taxon>
        <taxon>Pezizomycotina</taxon>
        <taxon>Sordariomycetes</taxon>
        <taxon>Hypocreomycetidae</taxon>
        <taxon>Hypocreales</taxon>
        <taxon>Hypocreaceae</taxon>
        <taxon>Trichoderma</taxon>
    </lineage>
</organism>
<name>A0A2T4A5E1_TRIHA</name>
<dbReference type="GeneID" id="36622059"/>
<dbReference type="RefSeq" id="XP_024771969.1">
    <property type="nucleotide sequence ID" value="XM_024913497.1"/>
</dbReference>
<sequence>MMCCKFRFRLSLSEDGPVTVSHQALDTERRASQMERRRCSGVRIRVGETRQNAKEGRLGLLFAGWMETRTCGRVDGMDGATANRHQPRRKKGCQGSTAEEVRLAGQRAGWYELRTSNELTSFLFSLGRLVLSCPRSGLVCLGLVSVSQSAQHNIDQYSVQ</sequence>
<reference evidence="1 2" key="1">
    <citation type="submission" date="2016-07" db="EMBL/GenBank/DDBJ databases">
        <title>Multiple horizontal gene transfer events from other fungi enriched the ability of initially mycotrophic Trichoderma (Ascomycota) to feed on dead plant biomass.</title>
        <authorList>
            <consortium name="DOE Joint Genome Institute"/>
            <person name="Aerts A."/>
            <person name="Atanasova L."/>
            <person name="Chenthamara K."/>
            <person name="Zhang J."/>
            <person name="Grujic M."/>
            <person name="Henrissat B."/>
            <person name="Kuo A."/>
            <person name="Salamov A."/>
            <person name="Lipzen A."/>
            <person name="Labutti K."/>
            <person name="Barry K."/>
            <person name="Miao Y."/>
            <person name="Rahimi M.J."/>
            <person name="Shen Q."/>
            <person name="Grigoriev I.V."/>
            <person name="Kubicek C.P."/>
            <person name="Druzhinina I.S."/>
        </authorList>
    </citation>
    <scope>NUCLEOTIDE SEQUENCE [LARGE SCALE GENOMIC DNA]</scope>
    <source>
        <strain evidence="1 2">CBS 226.95</strain>
    </source>
</reference>